<dbReference type="SMART" id="SM00233">
    <property type="entry name" value="PH"/>
    <property type="match status" value="1"/>
</dbReference>
<dbReference type="InterPro" id="IPR011993">
    <property type="entry name" value="PH-like_dom_sf"/>
</dbReference>
<dbReference type="EMBL" id="DAKRPA010000072">
    <property type="protein sequence ID" value="DAZ99976.1"/>
    <property type="molecule type" value="Genomic_DNA"/>
</dbReference>
<keyword evidence="3" id="KW-1185">Reference proteome</keyword>
<dbReference type="Proteomes" id="UP001146120">
    <property type="component" value="Unassembled WGS sequence"/>
</dbReference>
<proteinExistence type="predicted"/>
<dbReference type="InterPro" id="IPR051707">
    <property type="entry name" value="PI-Interact_SigTrans_Reg"/>
</dbReference>
<comment type="caution">
    <text evidence="2">The sequence shown here is derived from an EMBL/GenBank/DDBJ whole genome shotgun (WGS) entry which is preliminary data.</text>
</comment>
<dbReference type="PANTHER" id="PTHR14336:SF16">
    <property type="entry name" value="PH DOMAIN-CONTAINING PROTEIN"/>
    <property type="match status" value="1"/>
</dbReference>
<feature type="domain" description="PH" evidence="1">
    <location>
        <begin position="17"/>
        <end position="109"/>
    </location>
</feature>
<protein>
    <recommendedName>
        <fullName evidence="1">PH domain-containing protein</fullName>
    </recommendedName>
</protein>
<dbReference type="PROSITE" id="PS50003">
    <property type="entry name" value="PH_DOMAIN"/>
    <property type="match status" value="1"/>
</dbReference>
<name>A0AAV2YZY4_9STRA</name>
<organism evidence="2 3">
    <name type="scientific">Lagenidium giganteum</name>
    <dbReference type="NCBI Taxonomy" id="4803"/>
    <lineage>
        <taxon>Eukaryota</taxon>
        <taxon>Sar</taxon>
        <taxon>Stramenopiles</taxon>
        <taxon>Oomycota</taxon>
        <taxon>Peronosporomycetes</taxon>
        <taxon>Pythiales</taxon>
        <taxon>Pythiaceae</taxon>
    </lineage>
</organism>
<reference evidence="2" key="2">
    <citation type="journal article" date="2023" name="Microbiol Resour">
        <title>Decontamination and Annotation of the Draft Genome Sequence of the Oomycete Lagenidium giganteum ARSEF 373.</title>
        <authorList>
            <person name="Morgan W.R."/>
            <person name="Tartar A."/>
        </authorList>
    </citation>
    <scope>NUCLEOTIDE SEQUENCE</scope>
    <source>
        <strain evidence="2">ARSEF 373</strain>
    </source>
</reference>
<dbReference type="Pfam" id="PF00169">
    <property type="entry name" value="PH"/>
    <property type="match status" value="1"/>
</dbReference>
<gene>
    <name evidence="2" type="ORF">N0F65_001980</name>
</gene>
<evidence type="ECO:0000313" key="3">
    <source>
        <dbReference type="Proteomes" id="UP001146120"/>
    </source>
</evidence>
<accession>A0AAV2YZY4</accession>
<dbReference type="Gene3D" id="2.30.29.30">
    <property type="entry name" value="Pleckstrin-homology domain (PH domain)/Phosphotyrosine-binding domain (PTB)"/>
    <property type="match status" value="1"/>
</dbReference>
<dbReference type="PANTHER" id="PTHR14336">
    <property type="entry name" value="TANDEM PH DOMAIN CONTAINING PROTEIN"/>
    <property type="match status" value="1"/>
</dbReference>
<reference evidence="2" key="1">
    <citation type="submission" date="2022-11" db="EMBL/GenBank/DDBJ databases">
        <authorList>
            <person name="Morgan W.R."/>
            <person name="Tartar A."/>
        </authorList>
    </citation>
    <scope>NUCLEOTIDE SEQUENCE</scope>
    <source>
        <strain evidence="2">ARSEF 373</strain>
    </source>
</reference>
<evidence type="ECO:0000259" key="1">
    <source>
        <dbReference type="PROSITE" id="PS50003"/>
    </source>
</evidence>
<dbReference type="SUPFAM" id="SSF50729">
    <property type="entry name" value="PH domain-like"/>
    <property type="match status" value="1"/>
</dbReference>
<sequence>MLSLKRNLSNSDVLTLNGYTEGFLMKRGARVKSWKQRFFTFRAGCLTYRKDDKEDSKVLRRDHIVDVFYCNGAQFGFGVKLSSGRELYLSGHSEEHVNVWYQIFEDYLMLQRKGNQLTSINAKQPKALDPIVECDCHGECDC</sequence>
<dbReference type="AlphaFoldDB" id="A0AAV2YZY4"/>
<evidence type="ECO:0000313" key="2">
    <source>
        <dbReference type="EMBL" id="DAZ99976.1"/>
    </source>
</evidence>
<dbReference type="InterPro" id="IPR001849">
    <property type="entry name" value="PH_domain"/>
</dbReference>